<dbReference type="GO" id="GO:0005783">
    <property type="term" value="C:endoplasmic reticulum"/>
    <property type="evidence" value="ECO:0007669"/>
    <property type="project" value="UniProtKB-SubCell"/>
</dbReference>
<dbReference type="Gene3D" id="3.40.720.10">
    <property type="entry name" value="Alkaline Phosphatase, subunit A"/>
    <property type="match status" value="1"/>
</dbReference>
<evidence type="ECO:0000256" key="2">
    <source>
        <dbReference type="ARBA" id="ARBA00004240"/>
    </source>
</evidence>
<comment type="cofactor">
    <cofactor evidence="1">
        <name>Ca(2+)</name>
        <dbReference type="ChEBI" id="CHEBI:29108"/>
    </cofactor>
</comment>
<sequence length="1558" mass="180269">MAKTERTRNSRSSSTPGDYDQDSFFPTSKRPTVREALEYVSNTSQTCFRGSGGHMSDERVQRAFERCQPPPKRRISTGFETETNSLEIRADYFHGPLHIAQKHLDTWSDEITGLFSQINRCPHTAITNYQDDKLRNPSRQGCPSDRSHEEYRQESQRGMKLLQFLALLLLLGVNARRTDADAPVDDVVYGGGQRRGGSLHKSNYNGGNNNYNSQSNSPYLPYQQPRERKPNIVLILTDDQDVELGSLNFMPRTLRRIRDEGAELRHAYVTTPMCCPSRSSLLTGRYVHNHEVFTNNDNCSSPQWQRDHEPHSFAAYLSNAGYRTGYFGKYLNKYNGSYIPPGWREWGGLIMNSRYYNYSVNVNGKKIKHGFEYSKDYYPDLIANDSVAFLRQSKHNFARKPVMLVASFPAPHGPEDSAPQFSHLFFNVTTHHSRDSRPLNRLTGGIRREPVLEAKRVVAQSPLSGTSASSAIPRRILFRFSTPAYDYAPNPDKQWILQVTQKMQPIHKQFTDLLMTKRLQTLQSVDYAVDRIYQELKDLGELDNTYIIYTSDHGYHLGQFGLIKGKSFPFEFDVRVPFLIRGPGIEPGTIVDDIVLNIDLAPTFLDIAGVETPPQMDGRSFKKLFQNKHGRRSKFKWPDTFLIESSGRRETPESIAESKAREARKQNQTLARHSNATPEEEEDNVADPDADHESEHRFLENDTGSDQDISEDDDFEDSIIDESNSDPHLDNRVHPVHSSFSSKHERLAIECSRPEVQTNCIPGQKWRCERDGHRWRRHKCKYAAPPPRVTKKCACFTPNGVVYTRLESSDYLDGHRYGFGRDRIPRTYTDIYTDMARYFARRGKRDVSDAADEDASQDIDEYDDDCNDGDRDRRAIDEEDDEDFFQELNSLAEDVKSEYVNLIFKDRFDNRTLEDESLVFDNLNESEYSIEDFDPSLDKVVKGRLNVDDVVKRHRRIRRNVAKKDTVEHVTKIMESIEEELDDLKATQARQSESKRTFPPKCSVLPQGGVNCSETVYQDPNEWRISRREIEQQIREMRTQLETLKDIRRHLMTKRPQVIRDQEDGGAKNTEEIHKSHHHPSKNHANQTTNTDAISTTEPTSTTLSMTSKPKKTPRRQKIKEPINNRTEVEDDKSQRRRKIHHHRRNNTLFTNSVHDEVPIVNVSETIETTMITQSTTPRHHYRQTKYTTVPTTTMKETTIQRETPGSAGITNDFAKEITMGTDAQTVLSTGSGSETGFTFGESTEQERTTSVFSRTNTETRFRTTFPSTTVTTTPMMTTLVTASSTRRFPKIQKNRTTNLGPSRIDVTILESPDRRNRQDIIDIANNNRRLPPMLNNPLEARHKCYCEPDSYSKKDEKEIAREERRRLKEEQKMNCFEHDNDHWRTAPLWSAGPFCFCMNANNNTYSCIRTINATHNFLYCEFTTGLVTFYNLRIDPFEQWNRISSLTSSERSYLHEQLEHLKGCKGTRDCTVGSAREALPQPQQHQRFISKRKYANSFEDMFIPSTLQIIRESELSSPPNKRRKKLQNVWNRRSRSWQSSWRHHQDAVNYRRHRHQY</sequence>
<feature type="compositionally biased region" description="Low complexity" evidence="14">
    <location>
        <begin position="1091"/>
        <end position="1108"/>
    </location>
</feature>
<dbReference type="Pfam" id="PF12548">
    <property type="entry name" value="DUF3740"/>
    <property type="match status" value="1"/>
</dbReference>
<dbReference type="InterPro" id="IPR017850">
    <property type="entry name" value="Alkaline_phosphatase_core_sf"/>
</dbReference>
<feature type="domain" description="Extracellular sulfatase C-terminal" evidence="16">
    <location>
        <begin position="946"/>
        <end position="1058"/>
    </location>
</feature>
<feature type="region of interest" description="Disordered" evidence="14">
    <location>
        <begin position="189"/>
        <end position="217"/>
    </location>
</feature>
<dbReference type="Pfam" id="PF00884">
    <property type="entry name" value="Sulfatase"/>
    <property type="match status" value="1"/>
</dbReference>
<dbReference type="PANTHER" id="PTHR43108">
    <property type="entry name" value="N-ACETYLGLUCOSAMINE-6-SULFATASE FAMILY MEMBER"/>
    <property type="match status" value="1"/>
</dbReference>
<feature type="compositionally biased region" description="Acidic residues" evidence="14">
    <location>
        <begin position="849"/>
        <end position="867"/>
    </location>
</feature>
<dbReference type="GO" id="GO:0046872">
    <property type="term" value="F:metal ion binding"/>
    <property type="evidence" value="ECO:0007669"/>
    <property type="project" value="UniProtKB-KW"/>
</dbReference>
<keyword evidence="11" id="KW-0333">Golgi apparatus</keyword>
<feature type="compositionally biased region" description="Basic residues" evidence="14">
    <location>
        <begin position="1109"/>
        <end position="1118"/>
    </location>
</feature>
<evidence type="ECO:0000256" key="4">
    <source>
        <dbReference type="ARBA" id="ARBA00004348"/>
    </source>
</evidence>
<evidence type="ECO:0000256" key="12">
    <source>
        <dbReference type="ARBA" id="ARBA00023180"/>
    </source>
</evidence>
<feature type="compositionally biased region" description="Low complexity" evidence="14">
    <location>
        <begin position="202"/>
        <end position="217"/>
    </location>
</feature>
<feature type="region of interest" description="Disordered" evidence="14">
    <location>
        <begin position="129"/>
        <end position="154"/>
    </location>
</feature>
<keyword evidence="8" id="KW-0378">Hydrolase</keyword>
<evidence type="ECO:0000256" key="11">
    <source>
        <dbReference type="ARBA" id="ARBA00023034"/>
    </source>
</evidence>
<dbReference type="InterPro" id="IPR024609">
    <property type="entry name" value="Extracellular_sulfatase_C"/>
</dbReference>
<dbReference type="OrthoDB" id="96314at2759"/>
<feature type="region of interest" description="Disordered" evidence="14">
    <location>
        <begin position="1"/>
        <end position="27"/>
    </location>
</feature>
<dbReference type="SUPFAM" id="SSF53649">
    <property type="entry name" value="Alkaline phosphatase-like"/>
    <property type="match status" value="1"/>
</dbReference>
<evidence type="ECO:0000256" key="8">
    <source>
        <dbReference type="ARBA" id="ARBA00022801"/>
    </source>
</evidence>
<dbReference type="InterPro" id="IPR000917">
    <property type="entry name" value="Sulfatase_N"/>
</dbReference>
<gene>
    <name evidence="17" type="ORF">WN51_05834</name>
</gene>
<feature type="compositionally biased region" description="Basic and acidic residues" evidence="14">
    <location>
        <begin position="646"/>
        <end position="665"/>
    </location>
</feature>
<keyword evidence="10" id="KW-0106">Calcium</keyword>
<dbReference type="Proteomes" id="UP000053105">
    <property type="component" value="Unassembled WGS sequence"/>
</dbReference>
<feature type="domain" description="Sulfatase N-terminal" evidence="15">
    <location>
        <begin position="230"/>
        <end position="610"/>
    </location>
</feature>
<organism evidence="17 18">
    <name type="scientific">Melipona quadrifasciata</name>
    <dbReference type="NCBI Taxonomy" id="166423"/>
    <lineage>
        <taxon>Eukaryota</taxon>
        <taxon>Metazoa</taxon>
        <taxon>Ecdysozoa</taxon>
        <taxon>Arthropoda</taxon>
        <taxon>Hexapoda</taxon>
        <taxon>Insecta</taxon>
        <taxon>Pterygota</taxon>
        <taxon>Neoptera</taxon>
        <taxon>Endopterygota</taxon>
        <taxon>Hymenoptera</taxon>
        <taxon>Apocrita</taxon>
        <taxon>Aculeata</taxon>
        <taxon>Apoidea</taxon>
        <taxon>Anthophila</taxon>
        <taxon>Apidae</taxon>
        <taxon>Melipona</taxon>
    </lineage>
</organism>
<protein>
    <submittedName>
        <fullName evidence="17">Extracellular sulfatase SULF-1 like protein</fullName>
    </submittedName>
</protein>
<dbReference type="PROSITE" id="PS00523">
    <property type="entry name" value="SULFATASE_1"/>
    <property type="match status" value="1"/>
</dbReference>
<feature type="region of interest" description="Disordered" evidence="14">
    <location>
        <begin position="849"/>
        <end position="871"/>
    </location>
</feature>
<accession>A0A0M9A7B7</accession>
<feature type="region of interest" description="Disordered" evidence="14">
    <location>
        <begin position="1228"/>
        <end position="1247"/>
    </location>
</feature>
<name>A0A0M9A7B7_9HYME</name>
<feature type="compositionally biased region" description="Polar residues" evidence="14">
    <location>
        <begin position="666"/>
        <end position="677"/>
    </location>
</feature>
<keyword evidence="12" id="KW-0325">Glycoprotein</keyword>
<evidence type="ECO:0000313" key="18">
    <source>
        <dbReference type="Proteomes" id="UP000053105"/>
    </source>
</evidence>
<evidence type="ECO:0000256" key="14">
    <source>
        <dbReference type="SAM" id="MobiDB-lite"/>
    </source>
</evidence>
<evidence type="ECO:0000259" key="15">
    <source>
        <dbReference type="Pfam" id="PF00884"/>
    </source>
</evidence>
<dbReference type="EMBL" id="KQ435727">
    <property type="protein sequence ID" value="KOX77946.1"/>
    <property type="molecule type" value="Genomic_DNA"/>
</dbReference>
<dbReference type="PANTHER" id="PTHR43108:SF16">
    <property type="entry name" value="EXTRACELLULAR SULFATASE SULF-1 HOMOLOG"/>
    <property type="match status" value="1"/>
</dbReference>
<dbReference type="STRING" id="166423.A0A0M9A7B7"/>
<evidence type="ECO:0000256" key="1">
    <source>
        <dbReference type="ARBA" id="ARBA00001913"/>
    </source>
</evidence>
<evidence type="ECO:0000256" key="6">
    <source>
        <dbReference type="ARBA" id="ARBA00022723"/>
    </source>
</evidence>
<reference evidence="17 18" key="1">
    <citation type="submission" date="2015-07" db="EMBL/GenBank/DDBJ databases">
        <title>The genome of Melipona quadrifasciata.</title>
        <authorList>
            <person name="Pan H."/>
            <person name="Kapheim K."/>
        </authorList>
    </citation>
    <scope>NUCLEOTIDE SEQUENCE [LARGE SCALE GENOMIC DNA]</scope>
    <source>
        <strain evidence="17">0111107301</strain>
        <tissue evidence="17">Whole body</tissue>
    </source>
</reference>
<evidence type="ECO:0000256" key="9">
    <source>
        <dbReference type="ARBA" id="ARBA00022824"/>
    </source>
</evidence>
<dbReference type="GO" id="GO:0009986">
    <property type="term" value="C:cell surface"/>
    <property type="evidence" value="ECO:0007669"/>
    <property type="project" value="UniProtKB-SubCell"/>
</dbReference>
<keyword evidence="9" id="KW-0256">Endoplasmic reticulum</keyword>
<dbReference type="GO" id="GO:0008449">
    <property type="term" value="F:N-acetylglucosamine-6-sulfatase activity"/>
    <property type="evidence" value="ECO:0007669"/>
    <property type="project" value="TreeGrafter"/>
</dbReference>
<comment type="subcellular location">
    <subcellularLocation>
        <location evidence="3">Cell surface</location>
    </subcellularLocation>
    <subcellularLocation>
        <location evidence="2">Endoplasmic reticulum</location>
    </subcellularLocation>
    <subcellularLocation>
        <location evidence="4">Golgi apparatus</location>
        <location evidence="4">Golgi stack</location>
    </subcellularLocation>
</comment>
<feature type="region of interest" description="Disordered" evidence="14">
    <location>
        <begin position="646"/>
        <end position="739"/>
    </location>
</feature>
<feature type="compositionally biased region" description="Basic and acidic residues" evidence="14">
    <location>
        <begin position="1058"/>
        <end position="1074"/>
    </location>
</feature>
<feature type="compositionally biased region" description="Acidic residues" evidence="14">
    <location>
        <begin position="703"/>
        <end position="724"/>
    </location>
</feature>
<evidence type="ECO:0000313" key="17">
    <source>
        <dbReference type="EMBL" id="KOX77946.1"/>
    </source>
</evidence>
<proteinExistence type="inferred from homology"/>
<evidence type="ECO:0000256" key="7">
    <source>
        <dbReference type="ARBA" id="ARBA00022729"/>
    </source>
</evidence>
<feature type="compositionally biased region" description="Acidic residues" evidence="14">
    <location>
        <begin position="678"/>
        <end position="688"/>
    </location>
</feature>
<comment type="similarity">
    <text evidence="5">Belongs to the sulfatase family.</text>
</comment>
<dbReference type="CDD" id="cd16147">
    <property type="entry name" value="G6S"/>
    <property type="match status" value="1"/>
</dbReference>
<dbReference type="GO" id="GO:0005795">
    <property type="term" value="C:Golgi stack"/>
    <property type="evidence" value="ECO:0007669"/>
    <property type="project" value="UniProtKB-SubCell"/>
</dbReference>
<keyword evidence="13" id="KW-0175">Coiled coil</keyword>
<feature type="compositionally biased region" description="Basic and acidic residues" evidence="14">
    <location>
        <begin position="689"/>
        <end position="700"/>
    </location>
</feature>
<feature type="compositionally biased region" description="Low complexity" evidence="14">
    <location>
        <begin position="1229"/>
        <end position="1243"/>
    </location>
</feature>
<keyword evidence="6" id="KW-0479">Metal-binding</keyword>
<evidence type="ECO:0000256" key="10">
    <source>
        <dbReference type="ARBA" id="ARBA00022837"/>
    </source>
</evidence>
<evidence type="ECO:0000259" key="16">
    <source>
        <dbReference type="Pfam" id="PF12548"/>
    </source>
</evidence>
<dbReference type="GO" id="GO:0005539">
    <property type="term" value="F:glycosaminoglycan binding"/>
    <property type="evidence" value="ECO:0007669"/>
    <property type="project" value="TreeGrafter"/>
</dbReference>
<evidence type="ECO:0000256" key="3">
    <source>
        <dbReference type="ARBA" id="ARBA00004241"/>
    </source>
</evidence>
<evidence type="ECO:0000256" key="13">
    <source>
        <dbReference type="SAM" id="Coils"/>
    </source>
</evidence>
<evidence type="ECO:0000256" key="5">
    <source>
        <dbReference type="ARBA" id="ARBA00008779"/>
    </source>
</evidence>
<keyword evidence="18" id="KW-1185">Reference proteome</keyword>
<keyword evidence="7" id="KW-0732">Signal</keyword>
<feature type="coiled-coil region" evidence="13">
    <location>
        <begin position="967"/>
        <end position="994"/>
    </location>
</feature>
<feature type="compositionally biased region" description="Basic and acidic residues" evidence="14">
    <location>
        <begin position="145"/>
        <end position="154"/>
    </location>
</feature>
<dbReference type="InterPro" id="IPR024607">
    <property type="entry name" value="Sulfatase_CS"/>
</dbReference>
<feature type="region of interest" description="Disordered" evidence="14">
    <location>
        <begin position="1053"/>
        <end position="1142"/>
    </location>
</feature>